<dbReference type="EMBL" id="JADEWU010000006">
    <property type="protein sequence ID" value="MBE9142442.1"/>
    <property type="molecule type" value="Genomic_DNA"/>
</dbReference>
<sequence>MKQQYPLFSQVALTEDLPEYQLKRGDIATIVEYYPMDNQEDGYSLEGFDVLHITIEVAASQIIPVSQYWEEAILDKLRQLSQTRQRQLE</sequence>
<keyword evidence="2" id="KW-1185">Reference proteome</keyword>
<reference evidence="1 2" key="1">
    <citation type="submission" date="2020-10" db="EMBL/GenBank/DDBJ databases">
        <authorList>
            <person name="Castelo-Branco R."/>
            <person name="Eusebio N."/>
            <person name="Adriana R."/>
            <person name="Vieira A."/>
            <person name="Brugerolle De Fraissinette N."/>
            <person name="Rezende De Castro R."/>
            <person name="Schneider M.P."/>
            <person name="Vasconcelos V."/>
            <person name="Leao P.N."/>
        </authorList>
    </citation>
    <scope>NUCLEOTIDE SEQUENCE [LARGE SCALE GENOMIC DNA]</scope>
    <source>
        <strain evidence="1 2">LEGE 06226</strain>
    </source>
</reference>
<evidence type="ECO:0000313" key="1">
    <source>
        <dbReference type="EMBL" id="MBE9142442.1"/>
    </source>
</evidence>
<proteinExistence type="predicted"/>
<dbReference type="InterPro" id="IPR032568">
    <property type="entry name" value="DUF4926"/>
</dbReference>
<accession>A0ABR9U7N2</accession>
<dbReference type="Proteomes" id="UP000640725">
    <property type="component" value="Unassembled WGS sequence"/>
</dbReference>
<dbReference type="RefSeq" id="WP_193868125.1">
    <property type="nucleotide sequence ID" value="NZ_JADEWU010000006.1"/>
</dbReference>
<organism evidence="1 2">
    <name type="scientific">Planktothrix mougeotii LEGE 06226</name>
    <dbReference type="NCBI Taxonomy" id="1828728"/>
    <lineage>
        <taxon>Bacteria</taxon>
        <taxon>Bacillati</taxon>
        <taxon>Cyanobacteriota</taxon>
        <taxon>Cyanophyceae</taxon>
        <taxon>Oscillatoriophycideae</taxon>
        <taxon>Oscillatoriales</taxon>
        <taxon>Microcoleaceae</taxon>
        <taxon>Planktothrix</taxon>
    </lineage>
</organism>
<protein>
    <submittedName>
        <fullName evidence="1">DUF4926 domain-containing protein</fullName>
    </submittedName>
</protein>
<evidence type="ECO:0000313" key="2">
    <source>
        <dbReference type="Proteomes" id="UP000640725"/>
    </source>
</evidence>
<name>A0ABR9U7N2_9CYAN</name>
<comment type="caution">
    <text evidence="1">The sequence shown here is derived from an EMBL/GenBank/DDBJ whole genome shotgun (WGS) entry which is preliminary data.</text>
</comment>
<dbReference type="Pfam" id="PF16277">
    <property type="entry name" value="DUF4926"/>
    <property type="match status" value="1"/>
</dbReference>
<gene>
    <name evidence="1" type="ORF">IQ236_04295</name>
</gene>